<gene>
    <name evidence="1" type="ORF">DJ013_08220</name>
</gene>
<accession>A0A2Z4GAQ3</accession>
<sequence>MESLLFILALAIGAIAAWQIFVWRFNVTKRKKKELLETESTILLERIEKVFKVILAEGYFSEIYDHSHKKDFWGLFETHKKALIVAKAKVSIGFDFSKMTWRLEEGKKKIIIENFPKAEVLSIDPQYKFYDINQGLMSRFKPEDYTKIIGEAKDLMKEKALESDLPSSANKQISVIIKQLANSMDWELDIHEEKPAKSKSIKETIKGYLKVS</sequence>
<evidence type="ECO:0000313" key="1">
    <source>
        <dbReference type="EMBL" id="AWV98158.1"/>
    </source>
</evidence>
<dbReference type="OrthoDB" id="5700441at2"/>
<dbReference type="KEGG" id="als:DJ013_08220"/>
<dbReference type="RefSeq" id="WP_111371260.1">
    <property type="nucleotide sequence ID" value="NZ_CP029480.1"/>
</dbReference>
<reference evidence="1 2" key="1">
    <citation type="submission" date="2018-05" db="EMBL/GenBank/DDBJ databases">
        <title>Complete genome sequence of Arcticibacterium luteifluviistationis SM1504T, a cytophagaceae bacterium isolated from Arctic surface seawater.</title>
        <authorList>
            <person name="Li Y."/>
            <person name="Qin Q.-L."/>
        </authorList>
    </citation>
    <scope>NUCLEOTIDE SEQUENCE [LARGE SCALE GENOMIC DNA]</scope>
    <source>
        <strain evidence="1 2">SM1504</strain>
    </source>
</reference>
<dbReference type="InterPro" id="IPR025324">
    <property type="entry name" value="DUF4230"/>
</dbReference>
<protein>
    <submittedName>
        <fullName evidence="1">DUF4230 domain-containing protein</fullName>
    </submittedName>
</protein>
<dbReference type="Proteomes" id="UP000249873">
    <property type="component" value="Chromosome"/>
</dbReference>
<name>A0A2Z4GAQ3_9BACT</name>
<organism evidence="1 2">
    <name type="scientific">Arcticibacterium luteifluviistationis</name>
    <dbReference type="NCBI Taxonomy" id="1784714"/>
    <lineage>
        <taxon>Bacteria</taxon>
        <taxon>Pseudomonadati</taxon>
        <taxon>Bacteroidota</taxon>
        <taxon>Cytophagia</taxon>
        <taxon>Cytophagales</taxon>
        <taxon>Leadbetterellaceae</taxon>
        <taxon>Arcticibacterium</taxon>
    </lineage>
</organism>
<dbReference type="EMBL" id="CP029480">
    <property type="protein sequence ID" value="AWV98158.1"/>
    <property type="molecule type" value="Genomic_DNA"/>
</dbReference>
<proteinExistence type="predicted"/>
<evidence type="ECO:0000313" key="2">
    <source>
        <dbReference type="Proteomes" id="UP000249873"/>
    </source>
</evidence>
<dbReference type="AlphaFoldDB" id="A0A2Z4GAQ3"/>
<keyword evidence="2" id="KW-1185">Reference proteome</keyword>
<dbReference type="Pfam" id="PF14014">
    <property type="entry name" value="DUF4230"/>
    <property type="match status" value="1"/>
</dbReference>